<keyword evidence="4" id="KW-0460">Magnesium</keyword>
<feature type="active site" description="Proton donor" evidence="2">
    <location>
        <position position="30"/>
    </location>
</feature>
<dbReference type="Gene3D" id="3.40.50.1000">
    <property type="entry name" value="HAD superfamily/HAD-like"/>
    <property type="match status" value="2"/>
</dbReference>
<dbReference type="PANTHER" id="PTHR19288">
    <property type="entry name" value="4-NITROPHENYLPHOSPHATASE-RELATED"/>
    <property type="match status" value="1"/>
</dbReference>
<evidence type="ECO:0000256" key="1">
    <source>
        <dbReference type="PIRNR" id="PIRNR000915"/>
    </source>
</evidence>
<accession>A0A6J2XCZ8</accession>
<dbReference type="Proteomes" id="UP000504635">
    <property type="component" value="Unplaced"/>
</dbReference>
<evidence type="ECO:0000256" key="3">
    <source>
        <dbReference type="PIRSR" id="PIRSR000915-2"/>
    </source>
</evidence>
<dbReference type="SUPFAM" id="SSF56784">
    <property type="entry name" value="HAD-like"/>
    <property type="match status" value="1"/>
</dbReference>
<dbReference type="InParanoid" id="A0A6J2XCZ8"/>
<keyword evidence="1" id="KW-0378">Hydrolase</keyword>
<dbReference type="AlphaFoldDB" id="A0A6J2XCZ8"/>
<dbReference type="GeneID" id="115876922"/>
<evidence type="ECO:0000313" key="5">
    <source>
        <dbReference type="Proteomes" id="UP000504635"/>
    </source>
</evidence>
<dbReference type="InterPro" id="IPR036412">
    <property type="entry name" value="HAD-like_sf"/>
</dbReference>
<evidence type="ECO:0000256" key="2">
    <source>
        <dbReference type="PIRSR" id="PIRSR000915-1"/>
    </source>
</evidence>
<dbReference type="OrthoDB" id="413953at2759"/>
<dbReference type="KEGG" id="soy:115876922"/>
<keyword evidence="5" id="KW-1185">Reference proteome</keyword>
<dbReference type="FunCoup" id="A0A6J2XCZ8">
    <property type="interactions" value="34"/>
</dbReference>
<evidence type="ECO:0000313" key="6">
    <source>
        <dbReference type="RefSeq" id="XP_030748830.1"/>
    </source>
</evidence>
<comment type="cofactor">
    <cofactor evidence="4">
        <name>Mg(2+)</name>
        <dbReference type="ChEBI" id="CHEBI:18420"/>
    </cofactor>
    <text evidence="4">Divalent metal ions. Mg(2+) is the most effective.</text>
</comment>
<dbReference type="GO" id="GO:0046872">
    <property type="term" value="F:metal ion binding"/>
    <property type="evidence" value="ECO:0007669"/>
    <property type="project" value="UniProtKB-KW"/>
</dbReference>
<keyword evidence="4" id="KW-0479">Metal-binding</keyword>
<dbReference type="GO" id="GO:0005737">
    <property type="term" value="C:cytoplasm"/>
    <property type="evidence" value="ECO:0007669"/>
    <property type="project" value="TreeGrafter"/>
</dbReference>
<feature type="binding site" evidence="4">
    <location>
        <position position="253"/>
    </location>
    <ligand>
        <name>Mg(2+)</name>
        <dbReference type="ChEBI" id="CHEBI:18420"/>
    </ligand>
</feature>
<dbReference type="InterPro" id="IPR023214">
    <property type="entry name" value="HAD_sf"/>
</dbReference>
<dbReference type="GO" id="GO:0016791">
    <property type="term" value="F:phosphatase activity"/>
    <property type="evidence" value="ECO:0007669"/>
    <property type="project" value="TreeGrafter"/>
</dbReference>
<dbReference type="NCBIfam" id="TIGR01460">
    <property type="entry name" value="HAD-SF-IIA"/>
    <property type="match status" value="1"/>
</dbReference>
<organism evidence="5 6">
    <name type="scientific">Sitophilus oryzae</name>
    <name type="common">Rice weevil</name>
    <name type="synonym">Curculio oryzae</name>
    <dbReference type="NCBI Taxonomy" id="7048"/>
    <lineage>
        <taxon>Eukaryota</taxon>
        <taxon>Metazoa</taxon>
        <taxon>Ecdysozoa</taxon>
        <taxon>Arthropoda</taxon>
        <taxon>Hexapoda</taxon>
        <taxon>Insecta</taxon>
        <taxon>Pterygota</taxon>
        <taxon>Neoptera</taxon>
        <taxon>Endopterygota</taxon>
        <taxon>Coleoptera</taxon>
        <taxon>Polyphaga</taxon>
        <taxon>Cucujiformia</taxon>
        <taxon>Curculionidae</taxon>
        <taxon>Dryophthorinae</taxon>
        <taxon>Sitophilus</taxon>
    </lineage>
</organism>
<dbReference type="Pfam" id="PF13344">
    <property type="entry name" value="Hydrolase_6"/>
    <property type="match status" value="1"/>
</dbReference>
<dbReference type="InterPro" id="IPR006357">
    <property type="entry name" value="HAD-SF_hydro_IIA"/>
</dbReference>
<reference evidence="6" key="1">
    <citation type="submission" date="2025-08" db="UniProtKB">
        <authorList>
            <consortium name="RefSeq"/>
        </authorList>
    </citation>
    <scope>IDENTIFICATION</scope>
    <source>
        <tissue evidence="6">Gonads</tissue>
    </source>
</reference>
<dbReference type="RefSeq" id="XP_030748830.1">
    <property type="nucleotide sequence ID" value="XM_030892970.1"/>
</dbReference>
<name>A0A6J2XCZ8_SITOR</name>
<comment type="similarity">
    <text evidence="1">Belongs to the HAD-like hydrolase superfamily.</text>
</comment>
<sequence>MSSLIRLSTVSDKEIVKLLESIDYIIFGIDGVLLTHKTLILGADKCVAKLRKLGKKVGFVTNNPASPMHALSHHLRHFDASEEEITMPNAAMISYLQNIGFDRDIYVVGGKLLKNMLKKAGYNVLEYKDIHDIPLEESMDAVKHLSGKTLDICKNVGAVILCNDVNFCLPAAQVAITILQNNDDVILLSGMSDDVAPLTDTFRIIGPKFYIEGIERWTNRKCIKIAKPGTVLKELLISKHEIVDPSRVLFVGDSVPIDIAFGTHCGFKTLLVLSGITEKHEVEEWSFAEEFKPDFIIQDLGSLFEKIKHI</sequence>
<feature type="binding site" evidence="4">
    <location>
        <position position="30"/>
    </location>
    <ligand>
        <name>Mg(2+)</name>
        <dbReference type="ChEBI" id="CHEBI:18420"/>
    </ligand>
</feature>
<protein>
    <submittedName>
        <fullName evidence="6">Glycerol-3-phosphate phosphatase-like</fullName>
    </submittedName>
</protein>
<dbReference type="PANTHER" id="PTHR19288:SF4">
    <property type="entry name" value="RE04130P-RELATED"/>
    <property type="match status" value="1"/>
</dbReference>
<dbReference type="PIRSF" id="PIRSF000915">
    <property type="entry name" value="PGP-type_phosphatase"/>
    <property type="match status" value="1"/>
</dbReference>
<gene>
    <name evidence="6" type="primary">LOC115876922</name>
</gene>
<dbReference type="Pfam" id="PF13242">
    <property type="entry name" value="Hydrolase_like"/>
    <property type="match status" value="1"/>
</dbReference>
<proteinExistence type="inferred from homology"/>
<evidence type="ECO:0000256" key="4">
    <source>
        <dbReference type="PIRSR" id="PIRSR000915-3"/>
    </source>
</evidence>
<feature type="binding site" evidence="3">
    <location>
        <position position="227"/>
    </location>
    <ligand>
        <name>substrate</name>
    </ligand>
</feature>